<keyword evidence="2" id="KW-1185">Reference proteome</keyword>
<dbReference type="Proteomes" id="UP000784294">
    <property type="component" value="Unassembled WGS sequence"/>
</dbReference>
<accession>A0A3S5CM60</accession>
<sequence length="80" mass="8860">MRQLGMIMYDDDTNTRLGSACLRGLVFTDGINFEDGKILNLSTAMLQSAGTVADARKFIDKNTTRTNQITLTLTLLVPFM</sequence>
<reference evidence="1" key="1">
    <citation type="submission" date="2018-11" db="EMBL/GenBank/DDBJ databases">
        <authorList>
            <consortium name="Pathogen Informatics"/>
        </authorList>
    </citation>
    <scope>NUCLEOTIDE SEQUENCE</scope>
</reference>
<name>A0A3S5CM60_9PLAT</name>
<gene>
    <name evidence="1" type="ORF">PXEA_LOCUS25747</name>
</gene>
<protein>
    <submittedName>
        <fullName evidence="1">Uncharacterized protein</fullName>
    </submittedName>
</protein>
<evidence type="ECO:0000313" key="1">
    <source>
        <dbReference type="EMBL" id="VEL32307.1"/>
    </source>
</evidence>
<evidence type="ECO:0000313" key="2">
    <source>
        <dbReference type="Proteomes" id="UP000784294"/>
    </source>
</evidence>
<dbReference type="EMBL" id="CAAALY010132799">
    <property type="protein sequence ID" value="VEL32307.1"/>
    <property type="molecule type" value="Genomic_DNA"/>
</dbReference>
<organism evidence="1 2">
    <name type="scientific">Protopolystoma xenopodis</name>
    <dbReference type="NCBI Taxonomy" id="117903"/>
    <lineage>
        <taxon>Eukaryota</taxon>
        <taxon>Metazoa</taxon>
        <taxon>Spiralia</taxon>
        <taxon>Lophotrochozoa</taxon>
        <taxon>Platyhelminthes</taxon>
        <taxon>Monogenea</taxon>
        <taxon>Polyopisthocotylea</taxon>
        <taxon>Polystomatidea</taxon>
        <taxon>Polystomatidae</taxon>
        <taxon>Protopolystoma</taxon>
    </lineage>
</organism>
<comment type="caution">
    <text evidence="1">The sequence shown here is derived from an EMBL/GenBank/DDBJ whole genome shotgun (WGS) entry which is preliminary data.</text>
</comment>
<dbReference type="AlphaFoldDB" id="A0A3S5CM60"/>
<proteinExistence type="predicted"/>